<dbReference type="eggNOG" id="COG2327">
    <property type="taxonomic scope" value="Bacteria"/>
</dbReference>
<dbReference type="PANTHER" id="PTHR36836">
    <property type="entry name" value="COLANIC ACID BIOSYNTHESIS PROTEIN WCAK"/>
    <property type="match status" value="1"/>
</dbReference>
<accession>F0T1U6</accession>
<dbReference type="KEGG" id="sgy:Sgly_0861"/>
<dbReference type="InterPro" id="IPR007345">
    <property type="entry name" value="Polysacch_pyruvyl_Trfase"/>
</dbReference>
<dbReference type="Pfam" id="PF04230">
    <property type="entry name" value="PS_pyruv_trans"/>
    <property type="match status" value="1"/>
</dbReference>
<dbReference type="HOGENOM" id="CLU_039510_0_1_9"/>
<dbReference type="Proteomes" id="UP000007488">
    <property type="component" value="Chromosome"/>
</dbReference>
<dbReference type="RefSeq" id="WP_013624081.1">
    <property type="nucleotide sequence ID" value="NC_015172.1"/>
</dbReference>
<dbReference type="PANTHER" id="PTHR36836:SF1">
    <property type="entry name" value="COLANIC ACID BIOSYNTHESIS PROTEIN WCAK"/>
    <property type="match status" value="1"/>
</dbReference>
<reference evidence="2 3" key="1">
    <citation type="journal article" date="2011" name="Stand. Genomic Sci.">
        <title>Complete genome sequence of Syntrophobotulus glycolicus type strain (FlGlyR).</title>
        <authorList>
            <person name="Han C."/>
            <person name="Mwirichia R."/>
            <person name="Chertkov O."/>
            <person name="Held B."/>
            <person name="Lapidus A."/>
            <person name="Nolan M."/>
            <person name="Lucas S."/>
            <person name="Hammon N."/>
            <person name="Deshpande S."/>
            <person name="Cheng J.F."/>
            <person name="Tapia R."/>
            <person name="Goodwin L."/>
            <person name="Pitluck S."/>
            <person name="Huntemann M."/>
            <person name="Liolios K."/>
            <person name="Ivanova N."/>
            <person name="Pagani I."/>
            <person name="Mavromatis K."/>
            <person name="Ovchinikova G."/>
            <person name="Pati A."/>
            <person name="Chen A."/>
            <person name="Palaniappan K."/>
            <person name="Land M."/>
            <person name="Hauser L."/>
            <person name="Brambilla E.M."/>
            <person name="Rohde M."/>
            <person name="Spring S."/>
            <person name="Sikorski J."/>
            <person name="Goker M."/>
            <person name="Woyke T."/>
            <person name="Bristow J."/>
            <person name="Eisen J.A."/>
            <person name="Markowitz V."/>
            <person name="Hugenholtz P."/>
            <person name="Kyrpides N.C."/>
            <person name="Klenk H.P."/>
            <person name="Detter J.C."/>
        </authorList>
    </citation>
    <scope>NUCLEOTIDE SEQUENCE [LARGE SCALE GENOMIC DNA]</scope>
    <source>
        <strain evidence="3">DSM 8271 / FlGlyR</strain>
    </source>
</reference>
<keyword evidence="3" id="KW-1185">Reference proteome</keyword>
<evidence type="ECO:0000313" key="2">
    <source>
        <dbReference type="EMBL" id="ADY55210.1"/>
    </source>
</evidence>
<name>F0T1U6_SYNGF</name>
<proteinExistence type="predicted"/>
<gene>
    <name evidence="2" type="ordered locus">Sgly_0861</name>
</gene>
<organism evidence="2 3">
    <name type="scientific">Syntrophobotulus glycolicus (strain DSM 8271 / FlGlyR)</name>
    <dbReference type="NCBI Taxonomy" id="645991"/>
    <lineage>
        <taxon>Bacteria</taxon>
        <taxon>Bacillati</taxon>
        <taxon>Bacillota</taxon>
        <taxon>Clostridia</taxon>
        <taxon>Eubacteriales</taxon>
        <taxon>Desulfitobacteriaceae</taxon>
        <taxon>Syntrophobotulus</taxon>
    </lineage>
</organism>
<sequence length="419" mass="47818">MGGKQKTRIVLWNMNYIIDAGSPNIGDKALMASIIHSIKETGREVEIIVFASDPDIVRREFDVRGVKYRPRQFQRILSELWHCDLFVFAGGEVVVDRGSALYTPFMLHAAFLVKLFQKKIMGYGIGIGEQQEISGLGKILARLVFRNTTVSVRDRKSQESLLAIAKPKLVHCTADPVMNLKPAAKEEIESYLAKIGVAKSDRTLVAVVPRQLLMPLNQFSDRVSNIIPIKLREKIKLTPKNFQEKIAAFQKNMADIGDYLVDQYKAEILFVPMFSGFMSYNDDLMCKDIIKKMKWSTKARVVESNLTAGAYKALFGRMDLVIGFPLHSLIFSTSMGVPVISFSYESKVERYMKTLKLERFNFEVKDLNQEIHFTDVVDAIEDVMKNRDRIKREIMHNITALQEIERENIRLLLQAGELE</sequence>
<protein>
    <recommendedName>
        <fullName evidence="1">Polysaccharide pyruvyl transferase domain-containing protein</fullName>
    </recommendedName>
</protein>
<feature type="domain" description="Polysaccharide pyruvyl transferase" evidence="1">
    <location>
        <begin position="24"/>
        <end position="346"/>
    </location>
</feature>
<evidence type="ECO:0000313" key="3">
    <source>
        <dbReference type="Proteomes" id="UP000007488"/>
    </source>
</evidence>
<dbReference type="OrthoDB" id="3199616at2"/>
<reference evidence="3" key="2">
    <citation type="submission" date="2011-02" db="EMBL/GenBank/DDBJ databases">
        <title>The complete genome of Syntrophobotulus glycolicus DSM 8271.</title>
        <authorList>
            <person name="Lucas S."/>
            <person name="Copeland A."/>
            <person name="Lapidus A."/>
            <person name="Bruce D."/>
            <person name="Goodwin L."/>
            <person name="Pitluck S."/>
            <person name="Kyrpides N."/>
            <person name="Mavromatis K."/>
            <person name="Pagani I."/>
            <person name="Ivanova N."/>
            <person name="Mikhailova N."/>
            <person name="Chertkov O."/>
            <person name="Held B."/>
            <person name="Detter J.C."/>
            <person name="Tapia R."/>
            <person name="Han C."/>
            <person name="Land M."/>
            <person name="Hauser L."/>
            <person name="Markowitz V."/>
            <person name="Cheng J.-F."/>
            <person name="Hugenholtz P."/>
            <person name="Woyke T."/>
            <person name="Wu D."/>
            <person name="Spring S."/>
            <person name="Schroeder M."/>
            <person name="Brambilla E."/>
            <person name="Klenk H.-P."/>
            <person name="Eisen J.A."/>
        </authorList>
    </citation>
    <scope>NUCLEOTIDE SEQUENCE [LARGE SCALE GENOMIC DNA]</scope>
    <source>
        <strain evidence="3">DSM 8271 / FlGlyR</strain>
    </source>
</reference>
<evidence type="ECO:0000259" key="1">
    <source>
        <dbReference type="Pfam" id="PF04230"/>
    </source>
</evidence>
<dbReference type="AlphaFoldDB" id="F0T1U6"/>
<dbReference type="EMBL" id="CP002547">
    <property type="protein sequence ID" value="ADY55210.1"/>
    <property type="molecule type" value="Genomic_DNA"/>
</dbReference>
<dbReference type="STRING" id="645991.Sgly_0861"/>